<dbReference type="PANTHER" id="PTHR43664">
    <property type="entry name" value="MONOAMINE OXIDASE-RELATED"/>
    <property type="match status" value="1"/>
</dbReference>
<comment type="caution">
    <text evidence="2">The sequence shown here is derived from an EMBL/GenBank/DDBJ whole genome shotgun (WGS) entry which is preliminary data.</text>
</comment>
<dbReference type="InterPro" id="IPR029069">
    <property type="entry name" value="HotDog_dom_sf"/>
</dbReference>
<feature type="domain" description="MaoC-like" evidence="1">
    <location>
        <begin position="17"/>
        <end position="124"/>
    </location>
</feature>
<protein>
    <submittedName>
        <fullName evidence="2">Monoamine oxidase</fullName>
    </submittedName>
</protein>
<dbReference type="Proteomes" id="UP001156905">
    <property type="component" value="Unassembled WGS sequence"/>
</dbReference>
<dbReference type="EMBL" id="BSOW01000001">
    <property type="protein sequence ID" value="GLR83645.1"/>
    <property type="molecule type" value="Genomic_DNA"/>
</dbReference>
<name>A0ABQ6AP11_9BRAD</name>
<sequence>MNAGAPINLRYEDIVLGAEFETAVHTVTEADITAFADVTRDHHPLHVDGAYARSRGFPAVIGHGLFGLSLMEGLKSELKLYEETSVASLGWDEVKFKGPIVAGDSLRVRFRFIEKRPTKNPERGIVVETLDLLNQRDEVVTAARHISLILTRQAARDATAAAQQ</sequence>
<evidence type="ECO:0000259" key="1">
    <source>
        <dbReference type="Pfam" id="PF01575"/>
    </source>
</evidence>
<proteinExistence type="predicted"/>
<keyword evidence="3" id="KW-1185">Reference proteome</keyword>
<dbReference type="Gene3D" id="3.10.129.10">
    <property type="entry name" value="Hotdog Thioesterase"/>
    <property type="match status" value="1"/>
</dbReference>
<evidence type="ECO:0000313" key="3">
    <source>
        <dbReference type="Proteomes" id="UP001156905"/>
    </source>
</evidence>
<gene>
    <name evidence="2" type="ORF">GCM10007857_03550</name>
</gene>
<dbReference type="InterPro" id="IPR052342">
    <property type="entry name" value="MCH/BMMD"/>
</dbReference>
<dbReference type="PANTHER" id="PTHR43664:SF1">
    <property type="entry name" value="BETA-METHYLMALYL-COA DEHYDRATASE"/>
    <property type="match status" value="1"/>
</dbReference>
<dbReference type="CDD" id="cd03441">
    <property type="entry name" value="R_hydratase_like"/>
    <property type="match status" value="1"/>
</dbReference>
<dbReference type="RefSeq" id="WP_284260363.1">
    <property type="nucleotide sequence ID" value="NZ_BSOW01000001.1"/>
</dbReference>
<dbReference type="Pfam" id="PF01575">
    <property type="entry name" value="MaoC_dehydratas"/>
    <property type="match status" value="1"/>
</dbReference>
<dbReference type="SUPFAM" id="SSF54637">
    <property type="entry name" value="Thioesterase/thiol ester dehydrase-isomerase"/>
    <property type="match status" value="1"/>
</dbReference>
<accession>A0ABQ6AP11</accession>
<dbReference type="InterPro" id="IPR002539">
    <property type="entry name" value="MaoC-like_dom"/>
</dbReference>
<evidence type="ECO:0000313" key="2">
    <source>
        <dbReference type="EMBL" id="GLR83645.1"/>
    </source>
</evidence>
<organism evidence="2 3">
    <name type="scientific">Bradyrhizobium iriomotense</name>
    <dbReference type="NCBI Taxonomy" id="441950"/>
    <lineage>
        <taxon>Bacteria</taxon>
        <taxon>Pseudomonadati</taxon>
        <taxon>Pseudomonadota</taxon>
        <taxon>Alphaproteobacteria</taxon>
        <taxon>Hyphomicrobiales</taxon>
        <taxon>Nitrobacteraceae</taxon>
        <taxon>Bradyrhizobium</taxon>
    </lineage>
</organism>
<reference evidence="3" key="1">
    <citation type="journal article" date="2019" name="Int. J. Syst. Evol. Microbiol.">
        <title>The Global Catalogue of Microorganisms (GCM) 10K type strain sequencing project: providing services to taxonomists for standard genome sequencing and annotation.</title>
        <authorList>
            <consortium name="The Broad Institute Genomics Platform"/>
            <consortium name="The Broad Institute Genome Sequencing Center for Infectious Disease"/>
            <person name="Wu L."/>
            <person name="Ma J."/>
        </authorList>
    </citation>
    <scope>NUCLEOTIDE SEQUENCE [LARGE SCALE GENOMIC DNA]</scope>
    <source>
        <strain evidence="3">NBRC 102520</strain>
    </source>
</reference>